<dbReference type="PANTHER" id="PTHR43622:SF3">
    <property type="entry name" value="2-EPI-5-EPI-VALIOLONE SYNTHASE"/>
    <property type="match status" value="1"/>
</dbReference>
<dbReference type="EC" id="4.2.3.152" evidence="7"/>
<evidence type="ECO:0000256" key="4">
    <source>
        <dbReference type="ARBA" id="ARBA00023027"/>
    </source>
</evidence>
<comment type="catalytic activity">
    <reaction evidence="6">
        <text>D-sedoheptulose 7-phosphate = 2-epi-5-epi-valiolone + phosphate</text>
        <dbReference type="Rhea" id="RHEA:44184"/>
        <dbReference type="ChEBI" id="CHEBI:43474"/>
        <dbReference type="ChEBI" id="CHEBI:57483"/>
        <dbReference type="ChEBI" id="CHEBI:84187"/>
        <dbReference type="EC" id="4.2.3.152"/>
    </reaction>
</comment>
<evidence type="ECO:0000256" key="6">
    <source>
        <dbReference type="ARBA" id="ARBA00023993"/>
    </source>
</evidence>
<dbReference type="Gene3D" id="1.20.1090.10">
    <property type="entry name" value="Dehydroquinate synthase-like - alpha domain"/>
    <property type="match status" value="1"/>
</dbReference>
<keyword evidence="3" id="KW-0547">Nucleotide-binding</keyword>
<dbReference type="RefSeq" id="WP_189893730.1">
    <property type="nucleotide sequence ID" value="NZ_BMVN01000044.1"/>
</dbReference>
<evidence type="ECO:0000256" key="3">
    <source>
        <dbReference type="ARBA" id="ARBA00022741"/>
    </source>
</evidence>
<feature type="domain" description="3-dehydroquinate synthase N-terminal" evidence="9">
    <location>
        <begin position="77"/>
        <end position="188"/>
    </location>
</feature>
<proteinExistence type="predicted"/>
<reference evidence="12" key="1">
    <citation type="journal article" date="2019" name="Int. J. Syst. Evol. Microbiol.">
        <title>The Global Catalogue of Microorganisms (GCM) 10K type strain sequencing project: providing services to taxonomists for standard genome sequencing and annotation.</title>
        <authorList>
            <consortium name="The Broad Institute Genomics Platform"/>
            <consortium name="The Broad Institute Genome Sequencing Center for Infectious Disease"/>
            <person name="Wu L."/>
            <person name="Ma J."/>
        </authorList>
    </citation>
    <scope>NUCLEOTIDE SEQUENCE [LARGE SCALE GENOMIC DNA]</scope>
    <source>
        <strain evidence="12">JCM 4733</strain>
    </source>
</reference>
<evidence type="ECO:0000256" key="5">
    <source>
        <dbReference type="ARBA" id="ARBA00023239"/>
    </source>
</evidence>
<evidence type="ECO:0000259" key="9">
    <source>
        <dbReference type="Pfam" id="PF01761"/>
    </source>
</evidence>
<sequence>MPPSRWTVSTRLDVRYDIRETPGLLDPANPTLADILTSDARGGLRLVLVDHAVARLYGARIEQYLKEYNISHRLLELSGDENRKTMGQVLGIISALNDVGTLRVSDAPVAIGGGVVLDVVGLAASLYRRGIPHTRIPTTLLAQVDVSVAAKTGVNYQGYRNRIGSYNPPPLTLIDPTFLRTVSARHISNGAGEIFKMGLIKDAALFELLERCGPALVAGKFQSTTAAEAIGRAIAGMIDELENNLWEKELRRAVDHGHSFSPLVEMRHVHELLHGEAVALDCLLSAVIAHGRGYLGHHTIDRIAATAAGLGLRTWHPAFGDTALLMQALTDTMRHRNGNQNLPVVREIGRATFLNDVSTEEISDAAQHMRRLGERQEPKLAHHGTNR</sequence>
<dbReference type="InterPro" id="IPR056179">
    <property type="entry name" value="DHQS_C"/>
</dbReference>
<dbReference type="CDD" id="cd08199">
    <property type="entry name" value="EEVS"/>
    <property type="match status" value="1"/>
</dbReference>
<dbReference type="SUPFAM" id="SSF56796">
    <property type="entry name" value="Dehydroquinate synthase-like"/>
    <property type="match status" value="1"/>
</dbReference>
<dbReference type="InterPro" id="IPR050071">
    <property type="entry name" value="Dehydroquinate_synthase"/>
</dbReference>
<keyword evidence="5" id="KW-0456">Lyase</keyword>
<dbReference type="Proteomes" id="UP000653644">
    <property type="component" value="Unassembled WGS sequence"/>
</dbReference>
<evidence type="ECO:0000256" key="8">
    <source>
        <dbReference type="ARBA" id="ARBA00024092"/>
    </source>
</evidence>
<dbReference type="InterPro" id="IPR030960">
    <property type="entry name" value="DHQS/DOIS_N"/>
</dbReference>
<dbReference type="Gene3D" id="3.40.50.1970">
    <property type="match status" value="1"/>
</dbReference>
<evidence type="ECO:0000313" key="12">
    <source>
        <dbReference type="Proteomes" id="UP000653644"/>
    </source>
</evidence>
<keyword evidence="2" id="KW-0479">Metal-binding</keyword>
<dbReference type="Pfam" id="PF01761">
    <property type="entry name" value="DHQ_synthase"/>
    <property type="match status" value="1"/>
</dbReference>
<dbReference type="Pfam" id="PF24621">
    <property type="entry name" value="DHQS_C"/>
    <property type="match status" value="1"/>
</dbReference>
<dbReference type="EMBL" id="BMVN01000044">
    <property type="protein sequence ID" value="GHA61267.1"/>
    <property type="molecule type" value="Genomic_DNA"/>
</dbReference>
<dbReference type="PANTHER" id="PTHR43622">
    <property type="entry name" value="3-DEHYDROQUINATE SYNTHASE"/>
    <property type="match status" value="1"/>
</dbReference>
<evidence type="ECO:0000256" key="1">
    <source>
        <dbReference type="ARBA" id="ARBA00001911"/>
    </source>
</evidence>
<gene>
    <name evidence="11" type="primary">aroB</name>
    <name evidence="11" type="ORF">GCM10010345_76770</name>
</gene>
<protein>
    <recommendedName>
        <fullName evidence="8">2-epi-5-epi-valiolone synthase</fullName>
        <ecNumber evidence="7">4.2.3.152</ecNumber>
    </recommendedName>
</protein>
<keyword evidence="4" id="KW-0520">NAD</keyword>
<evidence type="ECO:0000256" key="2">
    <source>
        <dbReference type="ARBA" id="ARBA00022723"/>
    </source>
</evidence>
<dbReference type="InterPro" id="IPR035872">
    <property type="entry name" value="EEVS-like"/>
</dbReference>
<organism evidence="11 12">
    <name type="scientific">Streptomyces canarius</name>
    <dbReference type="NCBI Taxonomy" id="285453"/>
    <lineage>
        <taxon>Bacteria</taxon>
        <taxon>Bacillati</taxon>
        <taxon>Actinomycetota</taxon>
        <taxon>Actinomycetes</taxon>
        <taxon>Kitasatosporales</taxon>
        <taxon>Streptomycetaceae</taxon>
        <taxon>Streptomyces</taxon>
    </lineage>
</organism>
<comment type="cofactor">
    <cofactor evidence="1">
        <name>NAD(+)</name>
        <dbReference type="ChEBI" id="CHEBI:57540"/>
    </cofactor>
</comment>
<keyword evidence="12" id="KW-1185">Reference proteome</keyword>
<accession>A0ABQ3D789</accession>
<evidence type="ECO:0000256" key="7">
    <source>
        <dbReference type="ARBA" id="ARBA00024060"/>
    </source>
</evidence>
<evidence type="ECO:0000313" key="11">
    <source>
        <dbReference type="EMBL" id="GHA61267.1"/>
    </source>
</evidence>
<feature type="domain" description="3-dehydroquinate synthase C-terminal" evidence="10">
    <location>
        <begin position="190"/>
        <end position="325"/>
    </location>
</feature>
<evidence type="ECO:0000259" key="10">
    <source>
        <dbReference type="Pfam" id="PF24621"/>
    </source>
</evidence>
<comment type="caution">
    <text evidence="11">The sequence shown here is derived from an EMBL/GenBank/DDBJ whole genome shotgun (WGS) entry which is preliminary data.</text>
</comment>
<name>A0ABQ3D789_9ACTN</name>